<reference evidence="2" key="1">
    <citation type="submission" date="2019-08" db="EMBL/GenBank/DDBJ databases">
        <authorList>
            <person name="Kucharzyk K."/>
            <person name="Murdoch R.W."/>
            <person name="Higgins S."/>
            <person name="Loffler F."/>
        </authorList>
    </citation>
    <scope>NUCLEOTIDE SEQUENCE</scope>
</reference>
<dbReference type="EMBL" id="VSSQ01020471">
    <property type="protein sequence ID" value="MPM65355.1"/>
    <property type="molecule type" value="Genomic_DNA"/>
</dbReference>
<dbReference type="Gene3D" id="3.30.1330.40">
    <property type="entry name" value="RutC-like"/>
    <property type="match status" value="1"/>
</dbReference>
<dbReference type="PANTHER" id="PTHR43760">
    <property type="entry name" value="ENDORIBONUCLEASE-RELATED"/>
    <property type="match status" value="1"/>
</dbReference>
<accession>A0A645BIY4</accession>
<feature type="domain" description="Endoribonuclease L-PSP/chorismate mutase-like" evidence="1">
    <location>
        <begin position="6"/>
        <end position="153"/>
    </location>
</feature>
<comment type="caution">
    <text evidence="2">The sequence shown here is derived from an EMBL/GenBank/DDBJ whole genome shotgun (WGS) entry which is preliminary data.</text>
</comment>
<dbReference type="AlphaFoldDB" id="A0A645BIY4"/>
<proteinExistence type="predicted"/>
<dbReference type="SUPFAM" id="SSF55298">
    <property type="entry name" value="YjgF-like"/>
    <property type="match status" value="1"/>
</dbReference>
<name>A0A645BIY4_9ZZZZ</name>
<gene>
    <name evidence="2" type="ORF">SDC9_112250</name>
</gene>
<dbReference type="InterPro" id="IPR013813">
    <property type="entry name" value="Endoribo_LPSP/chorism_mut-like"/>
</dbReference>
<organism evidence="2">
    <name type="scientific">bioreactor metagenome</name>
    <dbReference type="NCBI Taxonomy" id="1076179"/>
    <lineage>
        <taxon>unclassified sequences</taxon>
        <taxon>metagenomes</taxon>
        <taxon>ecological metagenomes</taxon>
    </lineage>
</organism>
<evidence type="ECO:0000313" key="2">
    <source>
        <dbReference type="EMBL" id="MPM65355.1"/>
    </source>
</evidence>
<dbReference type="Pfam" id="PF14588">
    <property type="entry name" value="YjgF_endoribonc"/>
    <property type="match status" value="1"/>
</dbReference>
<dbReference type="PANTHER" id="PTHR43760:SF1">
    <property type="entry name" value="ENDORIBONUCLEASE L-PSP_CHORISMATE MUTASE-LIKE DOMAIN-CONTAINING PROTEIN"/>
    <property type="match status" value="1"/>
</dbReference>
<protein>
    <recommendedName>
        <fullName evidence="1">Endoribonuclease L-PSP/chorismate mutase-like domain-containing protein</fullName>
    </recommendedName>
</protein>
<dbReference type="CDD" id="cd02199">
    <property type="entry name" value="YjgF_YER057c_UK114_like_1"/>
    <property type="match status" value="1"/>
</dbReference>
<evidence type="ECO:0000259" key="1">
    <source>
        <dbReference type="Pfam" id="PF14588"/>
    </source>
</evidence>
<dbReference type="InterPro" id="IPR035959">
    <property type="entry name" value="RutC-like_sf"/>
</dbReference>
<sequence>MDMAAEERLKELGIELFADIRPIGSYIPFVRTGNLVYVSGQGPSIRGKYVDYIGKVGGSISKEMAKEAARATAVNLISILKNAVGDLDRIERIVSVHGYVNSTPDFTEQPYVIDGASELLVELFGDKGRHSRCAVSAPSLPLDICVEIELIAEIK</sequence>